<reference evidence="2 3" key="1">
    <citation type="submission" date="2014-07" db="EMBL/GenBank/DDBJ databases">
        <title>Comparative analysis of Nitrosococcus oceani genome inventories of strains from Pacific and Atlantic gyres.</title>
        <authorList>
            <person name="Lim C.K."/>
            <person name="Wang L."/>
            <person name="Sayavedra-Soto L.A."/>
            <person name="Klotz M.G."/>
        </authorList>
    </citation>
    <scope>NUCLEOTIDE SEQUENCE [LARGE SCALE GENOMIC DNA]</scope>
    <source>
        <strain evidence="2 3">C-27</strain>
    </source>
</reference>
<dbReference type="InterPro" id="IPR000160">
    <property type="entry name" value="GGDEF_dom"/>
</dbReference>
<proteinExistence type="predicted"/>
<dbReference type="Gene3D" id="3.30.70.270">
    <property type="match status" value="1"/>
</dbReference>
<evidence type="ECO:0000259" key="1">
    <source>
        <dbReference type="PROSITE" id="PS50883"/>
    </source>
</evidence>
<dbReference type="InterPro" id="IPR001633">
    <property type="entry name" value="EAL_dom"/>
</dbReference>
<dbReference type="SUPFAM" id="SSF141868">
    <property type="entry name" value="EAL domain-like"/>
    <property type="match status" value="1"/>
</dbReference>
<dbReference type="HOGENOM" id="CLU_000445_70_50_6"/>
<dbReference type="Pfam" id="PF00563">
    <property type="entry name" value="EAL"/>
    <property type="match status" value="1"/>
</dbReference>
<sequence length="584" mass="66854">MKEQSKVTWIEWRGSHPSQMESGKAPDKNDQYGKNRVMLLVNSSGNRALLANHLRPYCQLVEPNDPSLKPESFDLAIVDMEGLRQWQKQLLDAKQREEPVFLPVVLILSRSELKRRFKTFWDLIDEFILSPIERREFTERVSMLLRTRQLALTQRSHLAYLVNHDRLTGLPNQTLFMEHLIDSVRDASILNKQVYVTVVHIPLARTMRSLGHYGLERVVANCSTRLNAVLRDEVLLARLTTEEWGLIHRPGETLSRVLEICRRIQLLADEPIPVRGEHIRLAPRIGVGIYPDDSSDANGTLECAMAALSEDKGPAPVFYSRRIQHEALRFIRTESKLYEALEKEEFELWFQPQVSFETEKPVGVEALVRWRLPNGELAPPGEFLPVAASTGQILRIDRWVLEKACATMNAWRDDNIGLQRVSVNVTVEDIDAPDFVEFIKRALDQYQLPPPSLELELTETTFFKSSPANLEKLNLLRSEGISVAVDDFGKGYSSLNYLHKLPITTLKIDKEFIENAINNPTSAAIVETIVWLAKKFKLETVAEGIETKAQVEFLRSLGVTTAQGFFYSQPIPEAELREWIKYYR</sequence>
<feature type="domain" description="EAL" evidence="1">
    <location>
        <begin position="330"/>
        <end position="584"/>
    </location>
</feature>
<dbReference type="EMBL" id="JPGN01000041">
    <property type="protein sequence ID" value="KFI19744.1"/>
    <property type="molecule type" value="Genomic_DNA"/>
</dbReference>
<dbReference type="Proteomes" id="UP000028839">
    <property type="component" value="Unassembled WGS sequence"/>
</dbReference>
<dbReference type="InterPro" id="IPR043128">
    <property type="entry name" value="Rev_trsase/Diguanyl_cyclase"/>
</dbReference>
<protein>
    <submittedName>
        <fullName evidence="2">Diguanylate phosphodiesterase</fullName>
    </submittedName>
</protein>
<evidence type="ECO:0000313" key="3">
    <source>
        <dbReference type="Proteomes" id="UP000028839"/>
    </source>
</evidence>
<organism evidence="2 3">
    <name type="scientific">Nitrosococcus oceani C-27</name>
    <dbReference type="NCBI Taxonomy" id="314279"/>
    <lineage>
        <taxon>Bacteria</taxon>
        <taxon>Pseudomonadati</taxon>
        <taxon>Pseudomonadota</taxon>
        <taxon>Gammaproteobacteria</taxon>
        <taxon>Chromatiales</taxon>
        <taxon>Chromatiaceae</taxon>
        <taxon>Nitrosococcus</taxon>
    </lineage>
</organism>
<dbReference type="OrthoDB" id="9816034at2"/>
<evidence type="ECO:0000313" key="2">
    <source>
        <dbReference type="EMBL" id="KFI19744.1"/>
    </source>
</evidence>
<comment type="caution">
    <text evidence="2">The sequence shown here is derived from an EMBL/GenBank/DDBJ whole genome shotgun (WGS) entry which is preliminary data.</text>
</comment>
<dbReference type="PROSITE" id="PS50883">
    <property type="entry name" value="EAL"/>
    <property type="match status" value="1"/>
</dbReference>
<dbReference type="SUPFAM" id="SSF55073">
    <property type="entry name" value="Nucleotide cyclase"/>
    <property type="match status" value="1"/>
</dbReference>
<accession>A0A0E2Z2P2</accession>
<dbReference type="AlphaFoldDB" id="A0A0E2Z2P2"/>
<dbReference type="PANTHER" id="PTHR33121:SF70">
    <property type="entry name" value="SIGNALING PROTEIN YKOW"/>
    <property type="match status" value="1"/>
</dbReference>
<dbReference type="InterPro" id="IPR050706">
    <property type="entry name" value="Cyclic-di-GMP_PDE-like"/>
</dbReference>
<dbReference type="CDD" id="cd01948">
    <property type="entry name" value="EAL"/>
    <property type="match status" value="1"/>
</dbReference>
<dbReference type="SMART" id="SM00267">
    <property type="entry name" value="GGDEF"/>
    <property type="match status" value="1"/>
</dbReference>
<dbReference type="InterPro" id="IPR029787">
    <property type="entry name" value="Nucleotide_cyclase"/>
</dbReference>
<dbReference type="GO" id="GO:0071111">
    <property type="term" value="F:cyclic-guanylate-specific phosphodiesterase activity"/>
    <property type="evidence" value="ECO:0007669"/>
    <property type="project" value="InterPro"/>
</dbReference>
<gene>
    <name evidence="2" type="ORF">IB75_06940</name>
</gene>
<dbReference type="SMART" id="SM00052">
    <property type="entry name" value="EAL"/>
    <property type="match status" value="1"/>
</dbReference>
<dbReference type="InterPro" id="IPR035919">
    <property type="entry name" value="EAL_sf"/>
</dbReference>
<dbReference type="Gene3D" id="3.20.20.450">
    <property type="entry name" value="EAL domain"/>
    <property type="match status" value="1"/>
</dbReference>
<dbReference type="Pfam" id="PF00990">
    <property type="entry name" value="GGDEF"/>
    <property type="match status" value="1"/>
</dbReference>
<name>A0A0E2Z2P2_9GAMM</name>
<dbReference type="PANTHER" id="PTHR33121">
    <property type="entry name" value="CYCLIC DI-GMP PHOSPHODIESTERASE PDEF"/>
    <property type="match status" value="1"/>
</dbReference>